<dbReference type="InterPro" id="IPR058865">
    <property type="entry name" value="GDPGP1_C"/>
</dbReference>
<evidence type="ECO:0000259" key="3">
    <source>
        <dbReference type="Pfam" id="PF26216"/>
    </source>
</evidence>
<accession>A0A9D1GN47</accession>
<feature type="domain" description="Sporulation stage II protein D amidase enhancer LytB N-terminal" evidence="1">
    <location>
        <begin position="409"/>
        <end position="512"/>
    </location>
</feature>
<organism evidence="4 5">
    <name type="scientific">Candidatus Cryptobacteroides merdipullorum</name>
    <dbReference type="NCBI Taxonomy" id="2840771"/>
    <lineage>
        <taxon>Bacteria</taxon>
        <taxon>Pseudomonadati</taxon>
        <taxon>Bacteroidota</taxon>
        <taxon>Bacteroidia</taxon>
        <taxon>Bacteroidales</taxon>
        <taxon>Candidatus Cryptobacteroides</taxon>
    </lineage>
</organism>
<gene>
    <name evidence="4" type="ORF">IAC35_01905</name>
</gene>
<dbReference type="InterPro" id="IPR051922">
    <property type="entry name" value="Bact_Sporulation_Assoc"/>
</dbReference>
<dbReference type="InterPro" id="IPR043171">
    <property type="entry name" value="Ap4A_phos1/2-like"/>
</dbReference>
<evidence type="ECO:0000259" key="1">
    <source>
        <dbReference type="Pfam" id="PF08486"/>
    </source>
</evidence>
<dbReference type="GO" id="GO:0030435">
    <property type="term" value="P:sporulation resulting in formation of a cellular spore"/>
    <property type="evidence" value="ECO:0007669"/>
    <property type="project" value="InterPro"/>
</dbReference>
<sequence length="700" mass="79605">MTHELNKFIKDQLSVWPLASANFRELKGLKTRSMEVGGLSCRIQYNPIRVISSTADTSPAAIAARKCFLCKENRPPEQFHLKFEGRKGRLYNIQVNPYPIFPKHLVIVRDEHIPQAIWHHFPDMLDFTTRYPDYLVFYNGPGSGASAPDHLHFQAIPRHHLPLEEAVDAFLDDPGRPLATVKDASLYRYGAFLNGVFALKATTTKSLAKLFYRLLDCTDRLPDEIEPKFNLYTYRKNEEYRTFVVMRSRKRSHHFYSEGEDHLTVSPGAADMAGVFVAPFREDFDKATPEMVAEMLREVTISGREQDMIEWRLTREQPRVSVGILSAEEICFEIISDGAGPQRVSWCDGRIAYNGMLYDELYFDSVTRSTLFAEASFILHDVVIGKEFHWQQKRTLKFAGSLKFIVEGDMITAVNCVGAEDYLLSVISSEMKSSASVELLKAHAVISRSWLAARMADRRKAAGGADTSLKLPHESFDVCADDHCQRYQGLTMAVGENVRRAIDETWGQLLKYDGEICDTRYSKCCGGRTELYSTCWEDRDYPYLRSVEDPWCDCENSEILSQVLNDYDLETRDFHDWKVRYTQEELSDLVRRRSGRDFGTVTSLEPLKRGPSGRISSLRIIGTKHTEVVGKELAIRRILSESHLKSSAFTVSREGTDFVLQGRGWGHGVGLCQIGAAVMAANGYDYRQILAHYYEGAEVE</sequence>
<dbReference type="InterPro" id="IPR013693">
    <property type="entry name" value="SpoIID/LytB_N"/>
</dbReference>
<dbReference type="AlphaFoldDB" id="A0A9D1GN47"/>
<dbReference type="PANTHER" id="PTHR30032:SF4">
    <property type="entry name" value="AMIDASE ENHANCER"/>
    <property type="match status" value="1"/>
</dbReference>
<reference evidence="4" key="2">
    <citation type="journal article" date="2021" name="PeerJ">
        <title>Extensive microbial diversity within the chicken gut microbiome revealed by metagenomics and culture.</title>
        <authorList>
            <person name="Gilroy R."/>
            <person name="Ravi A."/>
            <person name="Getino M."/>
            <person name="Pursley I."/>
            <person name="Horton D.L."/>
            <person name="Alikhan N.F."/>
            <person name="Baker D."/>
            <person name="Gharbi K."/>
            <person name="Hall N."/>
            <person name="Watson M."/>
            <person name="Adriaenssens E.M."/>
            <person name="Foster-Nyarko E."/>
            <person name="Jarju S."/>
            <person name="Secka A."/>
            <person name="Antonio M."/>
            <person name="Oren A."/>
            <person name="Chaudhuri R.R."/>
            <person name="La Ragione R."/>
            <person name="Hildebrand F."/>
            <person name="Pallen M.J."/>
        </authorList>
    </citation>
    <scope>NUCLEOTIDE SEQUENCE</scope>
    <source>
        <strain evidence="4">ChiHecec2B26-709</strain>
    </source>
</reference>
<protein>
    <submittedName>
        <fullName evidence="4">DUF4922 domain-containing protein</fullName>
    </submittedName>
</protein>
<dbReference type="Pfam" id="PF08486">
    <property type="entry name" value="SpoIID"/>
    <property type="match status" value="1"/>
</dbReference>
<evidence type="ECO:0000259" key="2">
    <source>
        <dbReference type="Pfam" id="PF16269"/>
    </source>
</evidence>
<name>A0A9D1GN47_9BACT</name>
<dbReference type="Pfam" id="PF26216">
    <property type="entry name" value="GDPGP1_C"/>
    <property type="match status" value="1"/>
</dbReference>
<dbReference type="GO" id="GO:0030288">
    <property type="term" value="C:outer membrane-bounded periplasmic space"/>
    <property type="evidence" value="ECO:0007669"/>
    <property type="project" value="TreeGrafter"/>
</dbReference>
<dbReference type="PANTHER" id="PTHR30032">
    <property type="entry name" value="N-ACETYLMURAMOYL-L-ALANINE AMIDASE-RELATED"/>
    <property type="match status" value="1"/>
</dbReference>
<dbReference type="InterPro" id="IPR036265">
    <property type="entry name" value="HIT-like_sf"/>
</dbReference>
<feature type="domain" description="DUF4922" evidence="2">
    <location>
        <begin position="8"/>
        <end position="156"/>
    </location>
</feature>
<evidence type="ECO:0000313" key="5">
    <source>
        <dbReference type="Proteomes" id="UP000886881"/>
    </source>
</evidence>
<dbReference type="EMBL" id="DVLC01000036">
    <property type="protein sequence ID" value="HIT46595.1"/>
    <property type="molecule type" value="Genomic_DNA"/>
</dbReference>
<dbReference type="Gene3D" id="3.30.428.70">
    <property type="match status" value="1"/>
</dbReference>
<dbReference type="SUPFAM" id="SSF54197">
    <property type="entry name" value="HIT-like"/>
    <property type="match status" value="1"/>
</dbReference>
<dbReference type="Pfam" id="PF16269">
    <property type="entry name" value="DUF4922"/>
    <property type="match status" value="1"/>
</dbReference>
<dbReference type="NCBIfam" id="TIGR02669">
    <property type="entry name" value="SpoIID_LytB"/>
    <property type="match status" value="1"/>
</dbReference>
<dbReference type="InterPro" id="IPR046320">
    <property type="entry name" value="DUF4922"/>
</dbReference>
<dbReference type="Proteomes" id="UP000886881">
    <property type="component" value="Unassembled WGS sequence"/>
</dbReference>
<evidence type="ECO:0000313" key="4">
    <source>
        <dbReference type="EMBL" id="HIT46595.1"/>
    </source>
</evidence>
<comment type="caution">
    <text evidence="4">The sequence shown here is derived from an EMBL/GenBank/DDBJ whole genome shotgun (WGS) entry which is preliminary data.</text>
</comment>
<dbReference type="InterPro" id="IPR013486">
    <property type="entry name" value="SpoIID/LytB"/>
</dbReference>
<proteinExistence type="predicted"/>
<feature type="domain" description="GDPGP1-like C-terminal" evidence="3">
    <location>
        <begin position="201"/>
        <end position="309"/>
    </location>
</feature>
<reference evidence="4" key="1">
    <citation type="submission" date="2020-10" db="EMBL/GenBank/DDBJ databases">
        <authorList>
            <person name="Gilroy R."/>
        </authorList>
    </citation>
    <scope>NUCLEOTIDE SEQUENCE</scope>
    <source>
        <strain evidence="4">ChiHecec2B26-709</strain>
    </source>
</reference>